<keyword evidence="6 13" id="KW-0479">Metal-binding</keyword>
<dbReference type="GO" id="GO:0042276">
    <property type="term" value="P:error-prone translesion synthesis"/>
    <property type="evidence" value="ECO:0007669"/>
    <property type="project" value="TreeGrafter"/>
</dbReference>
<feature type="domain" description="UmuC" evidence="15">
    <location>
        <begin position="33"/>
        <end position="213"/>
    </location>
</feature>
<keyword evidence="8 13" id="KW-0460">Magnesium</keyword>
<dbReference type="FunFam" id="3.30.1490.100:FF:000004">
    <property type="entry name" value="DNA polymerase IV"/>
    <property type="match status" value="1"/>
</dbReference>
<evidence type="ECO:0000256" key="3">
    <source>
        <dbReference type="ARBA" id="ARBA00022679"/>
    </source>
</evidence>
<dbReference type="EMBL" id="DXGD01000219">
    <property type="protein sequence ID" value="HIW99672.1"/>
    <property type="molecule type" value="Genomic_DNA"/>
</dbReference>
<comment type="function">
    <text evidence="11 13">Poorly processive, error-prone DNA polymerase involved in untargeted mutagenesis. Copies undamaged DNA at stalled replication forks, which arise in vivo from mismatched or misaligned primer ends. These misaligned primers can be extended by PolIV. Exhibits no 3'-5' exonuclease (proofreading) activity. May be involved in translesional synthesis, in conjunction with the beta clamp from PolIII.</text>
</comment>
<evidence type="ECO:0000256" key="9">
    <source>
        <dbReference type="ARBA" id="ARBA00022932"/>
    </source>
</evidence>
<dbReference type="Pfam" id="PF11799">
    <property type="entry name" value="IMS_C"/>
    <property type="match status" value="1"/>
</dbReference>
<evidence type="ECO:0000256" key="6">
    <source>
        <dbReference type="ARBA" id="ARBA00022723"/>
    </source>
</evidence>
<dbReference type="CDD" id="cd03586">
    <property type="entry name" value="PolY_Pol_IV_kappa"/>
    <property type="match status" value="1"/>
</dbReference>
<protein>
    <recommendedName>
        <fullName evidence="13">DNA polymerase IV</fullName>
        <shortName evidence="13">Pol IV</shortName>
        <ecNumber evidence="13">2.7.7.7</ecNumber>
    </recommendedName>
</protein>
<dbReference type="InterPro" id="IPR022880">
    <property type="entry name" value="DNApol_IV"/>
</dbReference>
<dbReference type="InterPro" id="IPR043502">
    <property type="entry name" value="DNA/RNA_pol_sf"/>
</dbReference>
<dbReference type="PANTHER" id="PTHR11076:SF33">
    <property type="entry name" value="DNA POLYMERASE KAPPA"/>
    <property type="match status" value="1"/>
</dbReference>
<dbReference type="GO" id="GO:0006261">
    <property type="term" value="P:DNA-templated DNA replication"/>
    <property type="evidence" value="ECO:0007669"/>
    <property type="project" value="UniProtKB-UniRule"/>
</dbReference>
<feature type="region of interest" description="Disordered" evidence="14">
    <location>
        <begin position="1"/>
        <end position="29"/>
    </location>
</feature>
<accession>A0A9D1USN4</accession>
<dbReference type="InterPro" id="IPR001126">
    <property type="entry name" value="UmuC"/>
</dbReference>
<name>A0A9D1USN4_9MICC</name>
<reference evidence="16" key="1">
    <citation type="journal article" date="2021" name="PeerJ">
        <title>Extensive microbial diversity within the chicken gut microbiome revealed by metagenomics and culture.</title>
        <authorList>
            <person name="Gilroy R."/>
            <person name="Ravi A."/>
            <person name="Getino M."/>
            <person name="Pursley I."/>
            <person name="Horton D.L."/>
            <person name="Alikhan N.F."/>
            <person name="Baker D."/>
            <person name="Gharbi K."/>
            <person name="Hall N."/>
            <person name="Watson M."/>
            <person name="Adriaenssens E.M."/>
            <person name="Foster-Nyarko E."/>
            <person name="Jarju S."/>
            <person name="Secka A."/>
            <person name="Antonio M."/>
            <person name="Oren A."/>
            <person name="Chaudhuri R.R."/>
            <person name="La Ragione R."/>
            <person name="Hildebrand F."/>
            <person name="Pallen M.J."/>
        </authorList>
    </citation>
    <scope>NUCLEOTIDE SEQUENCE</scope>
    <source>
        <strain evidence="16">ChiHejej3B27-3195</strain>
    </source>
</reference>
<proteinExistence type="inferred from homology"/>
<dbReference type="PROSITE" id="PS50173">
    <property type="entry name" value="UMUC"/>
    <property type="match status" value="1"/>
</dbReference>
<keyword evidence="4 13" id="KW-0548">Nucleotidyltransferase</keyword>
<evidence type="ECO:0000256" key="1">
    <source>
        <dbReference type="ARBA" id="ARBA00010945"/>
    </source>
</evidence>
<keyword evidence="13" id="KW-0963">Cytoplasm</keyword>
<dbReference type="InterPro" id="IPR043128">
    <property type="entry name" value="Rev_trsase/Diguanyl_cyclase"/>
</dbReference>
<evidence type="ECO:0000256" key="7">
    <source>
        <dbReference type="ARBA" id="ARBA00022763"/>
    </source>
</evidence>
<evidence type="ECO:0000256" key="2">
    <source>
        <dbReference type="ARBA" id="ARBA00022457"/>
    </source>
</evidence>
<dbReference type="SUPFAM" id="SSF100879">
    <property type="entry name" value="Lesion bypass DNA polymerase (Y-family), little finger domain"/>
    <property type="match status" value="1"/>
</dbReference>
<dbReference type="Gene3D" id="1.10.150.20">
    <property type="entry name" value="5' to 3' exonuclease, C-terminal subdomain"/>
    <property type="match status" value="1"/>
</dbReference>
<dbReference type="HAMAP" id="MF_01113">
    <property type="entry name" value="DNApol_IV"/>
    <property type="match status" value="1"/>
</dbReference>
<evidence type="ECO:0000256" key="4">
    <source>
        <dbReference type="ARBA" id="ARBA00022695"/>
    </source>
</evidence>
<evidence type="ECO:0000256" key="14">
    <source>
        <dbReference type="SAM" id="MobiDB-lite"/>
    </source>
</evidence>
<evidence type="ECO:0000256" key="12">
    <source>
        <dbReference type="ARBA" id="ARBA00049244"/>
    </source>
</evidence>
<keyword evidence="7 13" id="KW-0227">DNA damage</keyword>
<feature type="site" description="Substrate discrimination" evidence="13">
    <location>
        <position position="42"/>
    </location>
</feature>
<keyword evidence="9 13" id="KW-0239">DNA-directed DNA polymerase</keyword>
<dbReference type="Proteomes" id="UP000824151">
    <property type="component" value="Unassembled WGS sequence"/>
</dbReference>
<dbReference type="PANTHER" id="PTHR11076">
    <property type="entry name" value="DNA REPAIR POLYMERASE UMUC / TRANSFERASE FAMILY MEMBER"/>
    <property type="match status" value="1"/>
</dbReference>
<dbReference type="InterPro" id="IPR017961">
    <property type="entry name" value="DNA_pol_Y-fam_little_finger"/>
</dbReference>
<dbReference type="GO" id="GO:0006281">
    <property type="term" value="P:DNA repair"/>
    <property type="evidence" value="ECO:0007669"/>
    <property type="project" value="UniProtKB-UniRule"/>
</dbReference>
<comment type="subunit">
    <text evidence="13">Monomer.</text>
</comment>
<feature type="active site" evidence="13">
    <location>
        <position position="132"/>
    </location>
</feature>
<keyword evidence="3 13" id="KW-0808">Transferase</keyword>
<evidence type="ECO:0000256" key="11">
    <source>
        <dbReference type="ARBA" id="ARBA00025589"/>
    </source>
</evidence>
<evidence type="ECO:0000259" key="15">
    <source>
        <dbReference type="PROSITE" id="PS50173"/>
    </source>
</evidence>
<comment type="similarity">
    <text evidence="1 13">Belongs to the DNA polymerase type-Y family.</text>
</comment>
<dbReference type="Gene3D" id="3.40.1170.60">
    <property type="match status" value="1"/>
</dbReference>
<dbReference type="Pfam" id="PF00817">
    <property type="entry name" value="IMS"/>
    <property type="match status" value="1"/>
</dbReference>
<gene>
    <name evidence="13 16" type="primary">dinB</name>
    <name evidence="16" type="ORF">H9871_05970</name>
</gene>
<dbReference type="AlphaFoldDB" id="A0A9D1USN4"/>
<feature type="binding site" evidence="13">
    <location>
        <position position="37"/>
    </location>
    <ligand>
        <name>Mg(2+)</name>
        <dbReference type="ChEBI" id="CHEBI:18420"/>
    </ligand>
</feature>
<dbReference type="GO" id="GO:0005829">
    <property type="term" value="C:cytosol"/>
    <property type="evidence" value="ECO:0007669"/>
    <property type="project" value="TreeGrafter"/>
</dbReference>
<evidence type="ECO:0000313" key="17">
    <source>
        <dbReference type="Proteomes" id="UP000824151"/>
    </source>
</evidence>
<dbReference type="EC" id="2.7.7.7" evidence="13"/>
<comment type="cofactor">
    <cofactor evidence="13">
        <name>Mg(2+)</name>
        <dbReference type="ChEBI" id="CHEBI:18420"/>
    </cofactor>
    <text evidence="13">Binds 2 magnesium ions per subunit.</text>
</comment>
<keyword evidence="13" id="KW-0238">DNA-binding</keyword>
<dbReference type="SUPFAM" id="SSF56672">
    <property type="entry name" value="DNA/RNA polymerases"/>
    <property type="match status" value="1"/>
</dbReference>
<dbReference type="Gene3D" id="3.30.1490.100">
    <property type="entry name" value="DNA polymerase, Y-family, little finger domain"/>
    <property type="match status" value="1"/>
</dbReference>
<keyword evidence="5 13" id="KW-0235">DNA replication</keyword>
<dbReference type="GO" id="GO:0003887">
    <property type="term" value="F:DNA-directed DNA polymerase activity"/>
    <property type="evidence" value="ECO:0007669"/>
    <property type="project" value="UniProtKB-UniRule"/>
</dbReference>
<dbReference type="GO" id="GO:0000287">
    <property type="term" value="F:magnesium ion binding"/>
    <property type="evidence" value="ECO:0007669"/>
    <property type="project" value="UniProtKB-UniRule"/>
</dbReference>
<keyword evidence="10 13" id="KW-0234">DNA repair</keyword>
<dbReference type="Pfam" id="PF11798">
    <property type="entry name" value="IMS_HHH"/>
    <property type="match status" value="1"/>
</dbReference>
<comment type="subcellular location">
    <subcellularLocation>
        <location evidence="13">Cytoplasm</location>
    </subcellularLocation>
</comment>
<dbReference type="InterPro" id="IPR050116">
    <property type="entry name" value="DNA_polymerase-Y"/>
</dbReference>
<dbReference type="GO" id="GO:0009432">
    <property type="term" value="P:SOS response"/>
    <property type="evidence" value="ECO:0007669"/>
    <property type="project" value="TreeGrafter"/>
</dbReference>
<keyword evidence="2 13" id="KW-0515">Mutator protein</keyword>
<dbReference type="InterPro" id="IPR036775">
    <property type="entry name" value="DNA_pol_Y-fam_lit_finger_sf"/>
</dbReference>
<sequence>MSAEFEGPVSRRDAAPSRGPDSHSSQAPAGRIIAHVDMDAYFVEVELLSRPELRGRKLIVAQDSHRSVVLSASYQARRDGVGSAMPLSRARQLSPDSLVLPPHQHRYREISQQIMAYFGAITDTVEQLSVDEAFLDITGARRRLGPPEAIGELIRSQIREQFGLPCTVGIADRKFIAKIASTRAKPDGMLVVPPAQRTAFLHSLPVSALWGVGRKTEQSLHAMGIRSVRQLAESPPEVLHRRLGAIGDHLYRLSWGDDERGVQTEREEKSIGAEETFSRDIETAAELRSELLRLSHRVAARLRASGLSAGGLAIKLRYRDFETLSRSSTLRHATQSALAIHAQAMAMLDRLGPMEQPVRLLGVRAERLNDSGGSLQLSFDRQEGNWADAETALDEVSRRFPQAQVAPASLLRKEPPSGYEES</sequence>
<evidence type="ECO:0000256" key="13">
    <source>
        <dbReference type="HAMAP-Rule" id="MF_01113"/>
    </source>
</evidence>
<dbReference type="NCBIfam" id="NF002677">
    <property type="entry name" value="PRK02406.1"/>
    <property type="match status" value="1"/>
</dbReference>
<reference evidence="16" key="2">
    <citation type="submission" date="2021-04" db="EMBL/GenBank/DDBJ databases">
        <authorList>
            <person name="Gilroy R."/>
        </authorList>
    </citation>
    <scope>NUCLEOTIDE SEQUENCE</scope>
    <source>
        <strain evidence="16">ChiHejej3B27-3195</strain>
    </source>
</reference>
<evidence type="ECO:0000256" key="8">
    <source>
        <dbReference type="ARBA" id="ARBA00022842"/>
    </source>
</evidence>
<comment type="catalytic activity">
    <reaction evidence="12 13">
        <text>DNA(n) + a 2'-deoxyribonucleoside 5'-triphosphate = DNA(n+1) + diphosphate</text>
        <dbReference type="Rhea" id="RHEA:22508"/>
        <dbReference type="Rhea" id="RHEA-COMP:17339"/>
        <dbReference type="Rhea" id="RHEA-COMP:17340"/>
        <dbReference type="ChEBI" id="CHEBI:33019"/>
        <dbReference type="ChEBI" id="CHEBI:61560"/>
        <dbReference type="ChEBI" id="CHEBI:173112"/>
        <dbReference type="EC" id="2.7.7.7"/>
    </reaction>
</comment>
<organism evidence="16 17">
    <name type="scientific">Candidatus Nesterenkonia stercoripullorum</name>
    <dbReference type="NCBI Taxonomy" id="2838701"/>
    <lineage>
        <taxon>Bacteria</taxon>
        <taxon>Bacillati</taxon>
        <taxon>Actinomycetota</taxon>
        <taxon>Actinomycetes</taxon>
        <taxon>Micrococcales</taxon>
        <taxon>Micrococcaceae</taxon>
        <taxon>Nesterenkonia</taxon>
    </lineage>
</organism>
<comment type="caution">
    <text evidence="16">The sequence shown here is derived from an EMBL/GenBank/DDBJ whole genome shotgun (WGS) entry which is preliminary data.</text>
</comment>
<dbReference type="GO" id="GO:0003684">
    <property type="term" value="F:damaged DNA binding"/>
    <property type="evidence" value="ECO:0007669"/>
    <property type="project" value="InterPro"/>
</dbReference>
<evidence type="ECO:0000313" key="16">
    <source>
        <dbReference type="EMBL" id="HIW99672.1"/>
    </source>
</evidence>
<dbReference type="Gene3D" id="3.30.70.270">
    <property type="match status" value="1"/>
</dbReference>
<evidence type="ECO:0000256" key="5">
    <source>
        <dbReference type="ARBA" id="ARBA00022705"/>
    </source>
</evidence>
<feature type="binding site" evidence="13">
    <location>
        <position position="131"/>
    </location>
    <ligand>
        <name>Mg(2+)</name>
        <dbReference type="ChEBI" id="CHEBI:18420"/>
    </ligand>
</feature>
<dbReference type="InterPro" id="IPR024728">
    <property type="entry name" value="PolY_HhH_motif"/>
</dbReference>
<evidence type="ECO:0000256" key="10">
    <source>
        <dbReference type="ARBA" id="ARBA00023204"/>
    </source>
</evidence>